<dbReference type="AlphaFoldDB" id="K9GNZ0"/>
<reference evidence="1 2" key="1">
    <citation type="journal article" date="2013" name="Genome Announc.">
        <title>Draft Genome Sequence of an Alphaproteobacterium, Caenispirillum salinarum AK4(T), Isolated from a Solar Saltern.</title>
        <authorList>
            <person name="Khatri I."/>
            <person name="Singh A."/>
            <person name="Korpole S."/>
            <person name="Pinnaka A.K."/>
            <person name="Subramanian S."/>
        </authorList>
    </citation>
    <scope>NUCLEOTIDE SEQUENCE [LARGE SCALE GENOMIC DNA]</scope>
    <source>
        <strain evidence="1 2">AK4</strain>
    </source>
</reference>
<organism evidence="1 2">
    <name type="scientific">Caenispirillum salinarum AK4</name>
    <dbReference type="NCBI Taxonomy" id="1238182"/>
    <lineage>
        <taxon>Bacteria</taxon>
        <taxon>Pseudomonadati</taxon>
        <taxon>Pseudomonadota</taxon>
        <taxon>Alphaproteobacteria</taxon>
        <taxon>Rhodospirillales</taxon>
        <taxon>Novispirillaceae</taxon>
        <taxon>Caenispirillum</taxon>
    </lineage>
</organism>
<dbReference type="eggNOG" id="ENOG5032TIY">
    <property type="taxonomic scope" value="Bacteria"/>
</dbReference>
<protein>
    <submittedName>
        <fullName evidence="1">Uncharacterized protein</fullName>
    </submittedName>
</protein>
<dbReference type="EMBL" id="ANHY01000022">
    <property type="protein sequence ID" value="EKV26867.1"/>
    <property type="molecule type" value="Genomic_DNA"/>
</dbReference>
<sequence length="256" mass="28017">MIQELLTHWMTPCPRPIRRLGYLHDMIAVRARHRRCRDAWAPHLAATRERVAAAVDATPGRDLAVVLGAGLLLDVPLDALAAAFRRVVLVDVCWLGETRRAVRRFGNVDLLDHDVTGLAAACRGVASIPAVPRGSIPYLRDADLVCSLNCLSQLPLNPRLALESLPDVSADRLDRFSRAIVAAHVEALADAPGLALLVTDTTANRVLKSTGDALSRDLLFGHPHLDGGDTWWWDIAPAPEEDRRYDLRHKVVAGVV</sequence>
<name>K9GNZ0_9PROT</name>
<gene>
    <name evidence="1" type="ORF">C882_2090</name>
</gene>
<dbReference type="Proteomes" id="UP000009881">
    <property type="component" value="Unassembled WGS sequence"/>
</dbReference>
<dbReference type="OrthoDB" id="5449792at2"/>
<comment type="caution">
    <text evidence="1">The sequence shown here is derived from an EMBL/GenBank/DDBJ whole genome shotgun (WGS) entry which is preliminary data.</text>
</comment>
<dbReference type="RefSeq" id="WP_009542486.1">
    <property type="nucleotide sequence ID" value="NZ_ANHY01000022.1"/>
</dbReference>
<dbReference type="STRING" id="1238182.C882_2090"/>
<accession>K9GNZ0</accession>
<keyword evidence="2" id="KW-1185">Reference proteome</keyword>
<evidence type="ECO:0000313" key="1">
    <source>
        <dbReference type="EMBL" id="EKV26867.1"/>
    </source>
</evidence>
<proteinExistence type="predicted"/>
<dbReference type="PATRIC" id="fig|1238182.3.peg.4044"/>
<evidence type="ECO:0000313" key="2">
    <source>
        <dbReference type="Proteomes" id="UP000009881"/>
    </source>
</evidence>